<evidence type="ECO:0000256" key="9">
    <source>
        <dbReference type="ARBA" id="ARBA00043142"/>
    </source>
</evidence>
<keyword evidence="4" id="KW-0964">Secreted</keyword>
<dbReference type="Gene3D" id="2.160.20.10">
    <property type="entry name" value="Single-stranded right-handed beta-helix, Pectin lyase-like"/>
    <property type="match status" value="1"/>
</dbReference>
<protein>
    <recommendedName>
        <fullName evidence="12">Exopolygalacturonase</fullName>
        <ecNumber evidence="8">3.2.1.67</ecNumber>
    </recommendedName>
    <alternativeName>
        <fullName evidence="9">Galacturan 1,4-alpha-galacturonidase</fullName>
    </alternativeName>
    <alternativeName>
        <fullName evidence="13">Pectinase</fullName>
    </alternativeName>
</protein>
<keyword evidence="17" id="KW-1185">Reference proteome</keyword>
<dbReference type="GO" id="GO:0004650">
    <property type="term" value="F:polygalacturonase activity"/>
    <property type="evidence" value="ECO:0007669"/>
    <property type="project" value="InterPro"/>
</dbReference>
<dbReference type="InterPro" id="IPR006626">
    <property type="entry name" value="PbH1"/>
</dbReference>
<dbReference type="EC" id="3.2.1.67" evidence="8"/>
<keyword evidence="5 15" id="KW-0378">Hydrolase</keyword>
<evidence type="ECO:0000256" key="4">
    <source>
        <dbReference type="ARBA" id="ARBA00022525"/>
    </source>
</evidence>
<dbReference type="InterPro" id="IPR011050">
    <property type="entry name" value="Pectin_lyase_fold/virulence"/>
</dbReference>
<evidence type="ECO:0000313" key="17">
    <source>
        <dbReference type="Proteomes" id="UP000036987"/>
    </source>
</evidence>
<evidence type="ECO:0000256" key="12">
    <source>
        <dbReference type="ARBA" id="ARBA00068298"/>
    </source>
</evidence>
<organism evidence="16 17">
    <name type="scientific">Zostera marina</name>
    <name type="common">Eelgrass</name>
    <dbReference type="NCBI Taxonomy" id="29655"/>
    <lineage>
        <taxon>Eukaryota</taxon>
        <taxon>Viridiplantae</taxon>
        <taxon>Streptophyta</taxon>
        <taxon>Embryophyta</taxon>
        <taxon>Tracheophyta</taxon>
        <taxon>Spermatophyta</taxon>
        <taxon>Magnoliopsida</taxon>
        <taxon>Liliopsida</taxon>
        <taxon>Zosteraceae</taxon>
        <taxon>Zostera</taxon>
    </lineage>
</organism>
<name>A0A0K9PBE0_ZOSMR</name>
<evidence type="ECO:0000256" key="6">
    <source>
        <dbReference type="ARBA" id="ARBA00023295"/>
    </source>
</evidence>
<dbReference type="EMBL" id="LFYR01000981">
    <property type="protein sequence ID" value="KMZ66279.1"/>
    <property type="molecule type" value="Genomic_DNA"/>
</dbReference>
<dbReference type="OMA" id="HWIVFAR"/>
<sequence length="453" mass="50032">MIGDRDRSQDRSIMRMFCFECSVLCNSTNLAGFAPKSLVAGGVRCSFMLSPIFKEFIPSRISASQIVLLLLVIKKIAYTGAVRYFNVINYGAKPDGVTDSSHAFMNAWKDACQNEGMAQVSVPKGTYFTGSMSFYGPCKRRIIFENEGIILASKNLNVYPKMHWIVFARLEGFKLTGHGIFDAQGASAWALNNRTDRTFPTSIQLSYVNDSLIESITLLNSKMFHMMIFTCNNIKIESLNFTAPKTSPNTDGIHIGISNNIHIYSTHISTGDDCISIGPTTNGVIVENIFCGPGHGISIGSLGKYATDSDVSNILVKNCTIMDTTNGLRIKTWKQSFALTCKNFTFEDIYMKDVSNPIIIDQEYCPFRSCSGRDDPSKVKIVDTKFKNVIGTSKTTIAINLKCSSLEPCRGVEMSNIDLQYQGFGKSKSTCLNVVSPIIKDNVYPHVCGSKLE</sequence>
<evidence type="ECO:0000256" key="1">
    <source>
        <dbReference type="ARBA" id="ARBA00004191"/>
    </source>
</evidence>
<evidence type="ECO:0000256" key="2">
    <source>
        <dbReference type="ARBA" id="ARBA00008834"/>
    </source>
</evidence>
<dbReference type="InterPro" id="IPR012334">
    <property type="entry name" value="Pectin_lyas_fold"/>
</dbReference>
<dbReference type="GO" id="GO:0047911">
    <property type="term" value="F:galacturan 1,4-alpha-galacturonidase activity"/>
    <property type="evidence" value="ECO:0007669"/>
    <property type="project" value="UniProtKB-EC"/>
</dbReference>
<dbReference type="FunFam" id="2.160.20.10:FF:000004">
    <property type="entry name" value="Pectin lyase-like superfamily protein"/>
    <property type="match status" value="1"/>
</dbReference>
<evidence type="ECO:0000256" key="13">
    <source>
        <dbReference type="ARBA" id="ARBA00083621"/>
    </source>
</evidence>
<dbReference type="GO" id="GO:0005975">
    <property type="term" value="P:carbohydrate metabolic process"/>
    <property type="evidence" value="ECO:0007669"/>
    <property type="project" value="InterPro"/>
</dbReference>
<keyword evidence="6 15" id="KW-0326">Glycosidase</keyword>
<comment type="catalytic activity">
    <reaction evidence="10">
        <text>[(1-&gt;4)-alpha-D-galacturonosyl](n) + H2O = alpha-D-galacturonate + [(1-&gt;4)-alpha-D-galacturonosyl](n-1)</text>
        <dbReference type="Rhea" id="RHEA:14117"/>
        <dbReference type="Rhea" id="RHEA-COMP:14570"/>
        <dbReference type="Rhea" id="RHEA-COMP:14572"/>
        <dbReference type="ChEBI" id="CHEBI:15377"/>
        <dbReference type="ChEBI" id="CHEBI:58658"/>
        <dbReference type="ChEBI" id="CHEBI:140523"/>
        <dbReference type="EC" id="3.2.1.67"/>
    </reaction>
</comment>
<proteinExistence type="inferred from homology"/>
<dbReference type="SMART" id="SM00710">
    <property type="entry name" value="PbH1"/>
    <property type="match status" value="5"/>
</dbReference>
<evidence type="ECO:0000256" key="14">
    <source>
        <dbReference type="PROSITE-ProRule" id="PRU10052"/>
    </source>
</evidence>
<keyword evidence="3" id="KW-0134">Cell wall</keyword>
<accession>A0A0K9PBE0</accession>
<dbReference type="PROSITE" id="PS00502">
    <property type="entry name" value="POLYGALACTURONASE"/>
    <property type="match status" value="1"/>
</dbReference>
<evidence type="ECO:0000256" key="5">
    <source>
        <dbReference type="ARBA" id="ARBA00022801"/>
    </source>
</evidence>
<dbReference type="AlphaFoldDB" id="A0A0K9PBE0"/>
<comment type="function">
    <text evidence="11">May function in depolymerizing pectin during pollen development, germination, and tube growth. Acts as an exo-polygalacturonase.</text>
</comment>
<reference evidence="17" key="1">
    <citation type="journal article" date="2016" name="Nature">
        <title>The genome of the seagrass Zostera marina reveals angiosperm adaptation to the sea.</title>
        <authorList>
            <person name="Olsen J.L."/>
            <person name="Rouze P."/>
            <person name="Verhelst B."/>
            <person name="Lin Y.-C."/>
            <person name="Bayer T."/>
            <person name="Collen J."/>
            <person name="Dattolo E."/>
            <person name="De Paoli E."/>
            <person name="Dittami S."/>
            <person name="Maumus F."/>
            <person name="Michel G."/>
            <person name="Kersting A."/>
            <person name="Lauritano C."/>
            <person name="Lohaus R."/>
            <person name="Toepel M."/>
            <person name="Tonon T."/>
            <person name="Vanneste K."/>
            <person name="Amirebrahimi M."/>
            <person name="Brakel J."/>
            <person name="Bostroem C."/>
            <person name="Chovatia M."/>
            <person name="Grimwood J."/>
            <person name="Jenkins J.W."/>
            <person name="Jueterbock A."/>
            <person name="Mraz A."/>
            <person name="Stam W.T."/>
            <person name="Tice H."/>
            <person name="Bornberg-Bauer E."/>
            <person name="Green P.J."/>
            <person name="Pearson G.A."/>
            <person name="Procaccini G."/>
            <person name="Duarte C.M."/>
            <person name="Schmutz J."/>
            <person name="Reusch T.B.H."/>
            <person name="Van de Peer Y."/>
        </authorList>
    </citation>
    <scope>NUCLEOTIDE SEQUENCE [LARGE SCALE GENOMIC DNA]</scope>
    <source>
        <strain evidence="17">cv. Finnish</strain>
    </source>
</reference>
<keyword evidence="7" id="KW-0961">Cell wall biogenesis/degradation</keyword>
<dbReference type="Pfam" id="PF00295">
    <property type="entry name" value="Glyco_hydro_28"/>
    <property type="match status" value="1"/>
</dbReference>
<evidence type="ECO:0000256" key="11">
    <source>
        <dbReference type="ARBA" id="ARBA00057651"/>
    </source>
</evidence>
<evidence type="ECO:0000256" key="15">
    <source>
        <dbReference type="RuleBase" id="RU361169"/>
    </source>
</evidence>
<dbReference type="InterPro" id="IPR000743">
    <property type="entry name" value="Glyco_hydro_28"/>
</dbReference>
<dbReference type="STRING" id="29655.A0A0K9PBE0"/>
<comment type="caution">
    <text evidence="16">The sequence shown here is derived from an EMBL/GenBank/DDBJ whole genome shotgun (WGS) entry which is preliminary data.</text>
</comment>
<dbReference type="SUPFAM" id="SSF51126">
    <property type="entry name" value="Pectin lyase-like"/>
    <property type="match status" value="1"/>
</dbReference>
<comment type="similarity">
    <text evidence="2 15">Belongs to the glycosyl hydrolase 28 family.</text>
</comment>
<evidence type="ECO:0000256" key="3">
    <source>
        <dbReference type="ARBA" id="ARBA00022512"/>
    </source>
</evidence>
<evidence type="ECO:0000256" key="7">
    <source>
        <dbReference type="ARBA" id="ARBA00023316"/>
    </source>
</evidence>
<dbReference type="Proteomes" id="UP000036987">
    <property type="component" value="Unassembled WGS sequence"/>
</dbReference>
<comment type="subcellular location">
    <subcellularLocation>
        <location evidence="1">Secreted</location>
        <location evidence="1">Cell wall</location>
    </subcellularLocation>
</comment>
<dbReference type="GO" id="GO:0071555">
    <property type="term" value="P:cell wall organization"/>
    <property type="evidence" value="ECO:0007669"/>
    <property type="project" value="UniProtKB-KW"/>
</dbReference>
<dbReference type="PANTHER" id="PTHR31375">
    <property type="match status" value="1"/>
</dbReference>
<gene>
    <name evidence="16" type="ORF">ZOSMA_2G02910</name>
</gene>
<evidence type="ECO:0000313" key="16">
    <source>
        <dbReference type="EMBL" id="KMZ66279.1"/>
    </source>
</evidence>
<evidence type="ECO:0000256" key="8">
    <source>
        <dbReference type="ARBA" id="ARBA00038933"/>
    </source>
</evidence>
<feature type="active site" evidence="14">
    <location>
        <position position="295"/>
    </location>
</feature>
<evidence type="ECO:0000256" key="10">
    <source>
        <dbReference type="ARBA" id="ARBA00048766"/>
    </source>
</evidence>
<dbReference type="OrthoDB" id="187139at2759"/>